<dbReference type="Pfam" id="PF20628">
    <property type="entry name" value="Dyp_perox_C"/>
    <property type="match status" value="1"/>
</dbReference>
<keyword evidence="2" id="KW-0575">Peroxidase</keyword>
<sequence>MNIRCNCKTDESEEQRKKKMAESQQTVYEPSDAQYALYYWIHLKDVKNDDEIVKQIVRSCAQIDHTAQRVDDPTDLKVGVGFGKQFLEQITKIMQEKGLGTNFMPNLKAPEYTDWKLKQEIVLPSTGGDIFVHAKGNNVGTLYEFQHLFFNTLPEQSVDVAKTNITRGFTYQNHRDISGYMDGIANPLTTEERRNAAVVANTGGSFVVTQKWEHLMNVIQVERPDNDTVAIQDLWIGRKRENGRLIENMPRTSHVKLMRQVQERNQQIVRQSLPYTEESGRTGLFFLAYANNIQVFEEMFEAMTQETGDMLFLMSTNTSGTYWYFPGLMELKNLHINI</sequence>
<dbReference type="GO" id="GO:0020037">
    <property type="term" value="F:heme binding"/>
    <property type="evidence" value="ECO:0007669"/>
    <property type="project" value="InterPro"/>
</dbReference>
<keyword evidence="5" id="KW-0408">Iron</keyword>
<dbReference type="NCBIfam" id="TIGR01413">
    <property type="entry name" value="Dyp_perox_fam"/>
    <property type="match status" value="1"/>
</dbReference>
<feature type="domain" description="Dyp-type peroxidase C-terminal" evidence="6">
    <location>
        <begin position="174"/>
        <end position="328"/>
    </location>
</feature>
<dbReference type="GO" id="GO:0004601">
    <property type="term" value="F:peroxidase activity"/>
    <property type="evidence" value="ECO:0007669"/>
    <property type="project" value="UniProtKB-KW"/>
</dbReference>
<evidence type="ECO:0000256" key="4">
    <source>
        <dbReference type="ARBA" id="ARBA00023002"/>
    </source>
</evidence>
<dbReference type="InterPro" id="IPR011008">
    <property type="entry name" value="Dimeric_a/b-barrel"/>
</dbReference>
<dbReference type="GO" id="GO:0046872">
    <property type="term" value="F:metal ion binding"/>
    <property type="evidence" value="ECO:0007669"/>
    <property type="project" value="UniProtKB-KW"/>
</dbReference>
<evidence type="ECO:0000313" key="8">
    <source>
        <dbReference type="Proteomes" id="UP000683360"/>
    </source>
</evidence>
<dbReference type="OrthoDB" id="76259at2759"/>
<reference evidence="7" key="1">
    <citation type="submission" date="2021-03" db="EMBL/GenBank/DDBJ databases">
        <authorList>
            <person name="Bekaert M."/>
        </authorList>
    </citation>
    <scope>NUCLEOTIDE SEQUENCE</scope>
</reference>
<comment type="caution">
    <text evidence="7">The sequence shown here is derived from an EMBL/GenBank/DDBJ whole genome shotgun (WGS) entry which is preliminary data.</text>
</comment>
<organism evidence="7 8">
    <name type="scientific">Mytilus edulis</name>
    <name type="common">Blue mussel</name>
    <dbReference type="NCBI Taxonomy" id="6550"/>
    <lineage>
        <taxon>Eukaryota</taxon>
        <taxon>Metazoa</taxon>
        <taxon>Spiralia</taxon>
        <taxon>Lophotrochozoa</taxon>
        <taxon>Mollusca</taxon>
        <taxon>Bivalvia</taxon>
        <taxon>Autobranchia</taxon>
        <taxon>Pteriomorphia</taxon>
        <taxon>Mytilida</taxon>
        <taxon>Mytiloidea</taxon>
        <taxon>Mytilidae</taxon>
        <taxon>Mytilinae</taxon>
        <taxon>Mytilus</taxon>
    </lineage>
</organism>
<dbReference type="GO" id="GO:0005829">
    <property type="term" value="C:cytosol"/>
    <property type="evidence" value="ECO:0007669"/>
    <property type="project" value="TreeGrafter"/>
</dbReference>
<evidence type="ECO:0000256" key="5">
    <source>
        <dbReference type="ARBA" id="ARBA00023004"/>
    </source>
</evidence>
<dbReference type="SUPFAM" id="SSF54909">
    <property type="entry name" value="Dimeric alpha+beta barrel"/>
    <property type="match status" value="1"/>
</dbReference>
<dbReference type="PANTHER" id="PTHR30521:SF0">
    <property type="entry name" value="DYP-TYPE PEROXIDASE FAMILY PROTEIN"/>
    <property type="match status" value="1"/>
</dbReference>
<evidence type="ECO:0000256" key="3">
    <source>
        <dbReference type="ARBA" id="ARBA00022723"/>
    </source>
</evidence>
<accession>A0A8S3TEE1</accession>
<evidence type="ECO:0000259" key="6">
    <source>
        <dbReference type="Pfam" id="PF20628"/>
    </source>
</evidence>
<dbReference type="InterPro" id="IPR048328">
    <property type="entry name" value="Dyp_perox_C"/>
</dbReference>
<dbReference type="PANTHER" id="PTHR30521">
    <property type="entry name" value="DEFERROCHELATASE/PEROXIDASE"/>
    <property type="match status" value="1"/>
</dbReference>
<evidence type="ECO:0000256" key="1">
    <source>
        <dbReference type="ARBA" id="ARBA00001970"/>
    </source>
</evidence>
<dbReference type="Proteomes" id="UP000683360">
    <property type="component" value="Unassembled WGS sequence"/>
</dbReference>
<keyword evidence="4" id="KW-0560">Oxidoreductase</keyword>
<keyword evidence="8" id="KW-1185">Reference proteome</keyword>
<dbReference type="InterPro" id="IPR006314">
    <property type="entry name" value="Dyp_peroxidase"/>
</dbReference>
<evidence type="ECO:0000313" key="7">
    <source>
        <dbReference type="EMBL" id="CAG2228801.1"/>
    </source>
</evidence>
<dbReference type="PROSITE" id="PS51404">
    <property type="entry name" value="DYP_PEROXIDASE"/>
    <property type="match status" value="1"/>
</dbReference>
<evidence type="ECO:0000256" key="2">
    <source>
        <dbReference type="ARBA" id="ARBA00022559"/>
    </source>
</evidence>
<proteinExistence type="predicted"/>
<name>A0A8S3TEE1_MYTED</name>
<comment type="cofactor">
    <cofactor evidence="1">
        <name>heme b</name>
        <dbReference type="ChEBI" id="CHEBI:60344"/>
    </cofactor>
</comment>
<dbReference type="EMBL" id="CAJPWZ010002005">
    <property type="protein sequence ID" value="CAG2228801.1"/>
    <property type="molecule type" value="Genomic_DNA"/>
</dbReference>
<gene>
    <name evidence="7" type="ORF">MEDL_41725</name>
</gene>
<protein>
    <recommendedName>
        <fullName evidence="6">Dyp-type peroxidase C-terminal domain-containing protein</fullName>
    </recommendedName>
</protein>
<keyword evidence="3" id="KW-0479">Metal-binding</keyword>
<dbReference type="AlphaFoldDB" id="A0A8S3TEE1"/>